<accession>A0A2P7NR11</accession>
<protein>
    <submittedName>
        <fullName evidence="2">Uncharacterized protein</fullName>
    </submittedName>
</protein>
<dbReference type="OrthoDB" id="7017901at2"/>
<reference evidence="2 3" key="1">
    <citation type="submission" date="2018-03" db="EMBL/GenBank/DDBJ databases">
        <title>Draft genome of Nitrosomonas supralitoralis APG5.</title>
        <authorList>
            <person name="Urakawa H."/>
            <person name="Lopez J.V."/>
        </authorList>
    </citation>
    <scope>NUCLEOTIDE SEQUENCE [LARGE SCALE GENOMIC DNA]</scope>
    <source>
        <strain evidence="2 3">APG5</strain>
    </source>
</reference>
<evidence type="ECO:0000313" key="2">
    <source>
        <dbReference type="EMBL" id="PSJ15926.1"/>
    </source>
</evidence>
<comment type="caution">
    <text evidence="2">The sequence shown here is derived from an EMBL/GenBank/DDBJ whole genome shotgun (WGS) entry which is preliminary data.</text>
</comment>
<organism evidence="2 3">
    <name type="scientific">Nitrosomonas supralitoralis</name>
    <dbReference type="NCBI Taxonomy" id="2116706"/>
    <lineage>
        <taxon>Bacteria</taxon>
        <taxon>Pseudomonadati</taxon>
        <taxon>Pseudomonadota</taxon>
        <taxon>Betaproteobacteria</taxon>
        <taxon>Nitrosomonadales</taxon>
        <taxon>Nitrosomonadaceae</taxon>
        <taxon>Nitrosomonas</taxon>
    </lineage>
</organism>
<sequence>MTLSVISPSKLIENAASHDKPIEEDKNQPDLEISLEDYRQRYQINNLAQQLKENKENHDLRTKYANKIFWLVCVWLSCVIFGLLLSGFSESTGFIISDRVLITFIVTTTLNVLGLFVIVAKWMFQQNTYHPKVKK</sequence>
<dbReference type="AlphaFoldDB" id="A0A2P7NR11"/>
<name>A0A2P7NR11_9PROT</name>
<proteinExistence type="predicted"/>
<evidence type="ECO:0000256" key="1">
    <source>
        <dbReference type="SAM" id="Phobius"/>
    </source>
</evidence>
<evidence type="ECO:0000313" key="3">
    <source>
        <dbReference type="Proteomes" id="UP000241912"/>
    </source>
</evidence>
<keyword evidence="1" id="KW-1133">Transmembrane helix</keyword>
<keyword evidence="1" id="KW-0812">Transmembrane</keyword>
<feature type="transmembrane region" description="Helical" evidence="1">
    <location>
        <begin position="68"/>
        <end position="88"/>
    </location>
</feature>
<feature type="transmembrane region" description="Helical" evidence="1">
    <location>
        <begin position="100"/>
        <end position="124"/>
    </location>
</feature>
<gene>
    <name evidence="2" type="ORF">C7H79_16335</name>
</gene>
<dbReference type="EMBL" id="PXXU01000101">
    <property type="protein sequence ID" value="PSJ15926.1"/>
    <property type="molecule type" value="Genomic_DNA"/>
</dbReference>
<dbReference type="Proteomes" id="UP000241912">
    <property type="component" value="Unassembled WGS sequence"/>
</dbReference>
<keyword evidence="1" id="KW-0472">Membrane</keyword>
<dbReference type="RefSeq" id="WP_106708318.1">
    <property type="nucleotide sequence ID" value="NZ_PXXU01000101.1"/>
</dbReference>
<keyword evidence="3" id="KW-1185">Reference proteome</keyword>